<evidence type="ECO:0000313" key="2">
    <source>
        <dbReference type="EMBL" id="KIM19836.1"/>
    </source>
</evidence>
<protein>
    <recommendedName>
        <fullName evidence="4">SMP domain-containing protein</fullName>
    </recommendedName>
</protein>
<evidence type="ECO:0008006" key="4">
    <source>
        <dbReference type="Google" id="ProtNLM"/>
    </source>
</evidence>
<proteinExistence type="predicted"/>
<reference evidence="3" key="2">
    <citation type="submission" date="2015-01" db="EMBL/GenBank/DDBJ databases">
        <title>Evolutionary Origins and Diversification of the Mycorrhizal Mutualists.</title>
        <authorList>
            <consortium name="DOE Joint Genome Institute"/>
            <consortium name="Mycorrhizal Genomics Consortium"/>
            <person name="Kohler A."/>
            <person name="Kuo A."/>
            <person name="Nagy L.G."/>
            <person name="Floudas D."/>
            <person name="Copeland A."/>
            <person name="Barry K.W."/>
            <person name="Cichocki N."/>
            <person name="Veneault-Fourrey C."/>
            <person name="LaButti K."/>
            <person name="Lindquist E.A."/>
            <person name="Lipzen A."/>
            <person name="Lundell T."/>
            <person name="Morin E."/>
            <person name="Murat C."/>
            <person name="Riley R."/>
            <person name="Ohm R."/>
            <person name="Sun H."/>
            <person name="Tunlid A."/>
            <person name="Henrissat B."/>
            <person name="Grigoriev I.V."/>
            <person name="Hibbett D.S."/>
            <person name="Martin F."/>
        </authorList>
    </citation>
    <scope>NUCLEOTIDE SEQUENCE [LARGE SCALE GENOMIC DNA]</scope>
    <source>
        <strain evidence="3">MAFF 305830</strain>
    </source>
</reference>
<evidence type="ECO:0000313" key="3">
    <source>
        <dbReference type="Proteomes" id="UP000054097"/>
    </source>
</evidence>
<feature type="region of interest" description="Disordered" evidence="1">
    <location>
        <begin position="1"/>
        <end position="41"/>
    </location>
</feature>
<name>A0A0C3AKK9_SERVB</name>
<sequence>MHVARPADVRAAGLHPVADAGRSNAEGTYTAPQGHVHITTPNGQQMTTEAATAAMGQVQAASVKVNSHTAAQELLAEAAKDHSKPIKEVAKDIADRKAAEKQAESKRKAAEKAAKKATAEKKDGGCCIRGPGQDRNTAFGESRRHGSHEKLHLKFKPFKAAYPPACQINLVGTACGRPQSSRGTYGQTNAVNIGALAYSLS</sequence>
<dbReference type="AlphaFoldDB" id="A0A0C3AKK9"/>
<gene>
    <name evidence="2" type="ORF">M408DRAFT_13284</name>
</gene>
<accession>A0A0C3AKK9</accession>
<dbReference type="HOGENOM" id="CLU_1363324_0_0_1"/>
<organism evidence="2 3">
    <name type="scientific">Serendipita vermifera MAFF 305830</name>
    <dbReference type="NCBI Taxonomy" id="933852"/>
    <lineage>
        <taxon>Eukaryota</taxon>
        <taxon>Fungi</taxon>
        <taxon>Dikarya</taxon>
        <taxon>Basidiomycota</taxon>
        <taxon>Agaricomycotina</taxon>
        <taxon>Agaricomycetes</taxon>
        <taxon>Sebacinales</taxon>
        <taxon>Serendipitaceae</taxon>
        <taxon>Serendipita</taxon>
    </lineage>
</organism>
<evidence type="ECO:0000256" key="1">
    <source>
        <dbReference type="SAM" id="MobiDB-lite"/>
    </source>
</evidence>
<keyword evidence="3" id="KW-1185">Reference proteome</keyword>
<reference evidence="2 3" key="1">
    <citation type="submission" date="2014-04" db="EMBL/GenBank/DDBJ databases">
        <authorList>
            <consortium name="DOE Joint Genome Institute"/>
            <person name="Kuo A."/>
            <person name="Zuccaro A."/>
            <person name="Kohler A."/>
            <person name="Nagy L.G."/>
            <person name="Floudas D."/>
            <person name="Copeland A."/>
            <person name="Barry K.W."/>
            <person name="Cichocki N."/>
            <person name="Veneault-Fourrey C."/>
            <person name="LaButti K."/>
            <person name="Lindquist E.A."/>
            <person name="Lipzen A."/>
            <person name="Lundell T."/>
            <person name="Morin E."/>
            <person name="Murat C."/>
            <person name="Sun H."/>
            <person name="Tunlid A."/>
            <person name="Henrissat B."/>
            <person name="Grigoriev I.V."/>
            <person name="Hibbett D.S."/>
            <person name="Martin F."/>
            <person name="Nordberg H.P."/>
            <person name="Cantor M.N."/>
            <person name="Hua S.X."/>
        </authorList>
    </citation>
    <scope>NUCLEOTIDE SEQUENCE [LARGE SCALE GENOMIC DNA]</scope>
    <source>
        <strain evidence="2 3">MAFF 305830</strain>
    </source>
</reference>
<dbReference type="EMBL" id="KN824531">
    <property type="protein sequence ID" value="KIM19836.1"/>
    <property type="molecule type" value="Genomic_DNA"/>
</dbReference>
<feature type="compositionally biased region" description="Basic and acidic residues" evidence="1">
    <location>
        <begin position="97"/>
        <end position="124"/>
    </location>
</feature>
<feature type="non-terminal residue" evidence="2">
    <location>
        <position position="201"/>
    </location>
</feature>
<dbReference type="Proteomes" id="UP000054097">
    <property type="component" value="Unassembled WGS sequence"/>
</dbReference>
<feature type="region of interest" description="Disordered" evidence="1">
    <location>
        <begin position="97"/>
        <end position="145"/>
    </location>
</feature>